<dbReference type="PANTHER" id="PTHR10443">
    <property type="entry name" value="MICROSOMAL DIPEPTIDASE"/>
    <property type="match status" value="1"/>
</dbReference>
<dbReference type="InterPro" id="IPR000180">
    <property type="entry name" value="Dipep_AS"/>
</dbReference>
<dbReference type="PROSITE" id="PS00869">
    <property type="entry name" value="RENAL_DIPEPTIDASE_1"/>
    <property type="match status" value="1"/>
</dbReference>
<organism evidence="1 2">
    <name type="scientific">Euzebyella saccharophila</name>
    <dbReference type="NCBI Taxonomy" id="679664"/>
    <lineage>
        <taxon>Bacteria</taxon>
        <taxon>Pseudomonadati</taxon>
        <taxon>Bacteroidota</taxon>
        <taxon>Flavobacteriia</taxon>
        <taxon>Flavobacteriales</taxon>
        <taxon>Flavobacteriaceae</taxon>
        <taxon>Euzebyella</taxon>
    </lineage>
</organism>
<dbReference type="PROSITE" id="PS51365">
    <property type="entry name" value="RENAL_DIPEPTIDASE_2"/>
    <property type="match status" value="1"/>
</dbReference>
<proteinExistence type="predicted"/>
<dbReference type="Gene3D" id="3.20.20.140">
    <property type="entry name" value="Metal-dependent hydrolases"/>
    <property type="match status" value="1"/>
</dbReference>
<dbReference type="SUPFAM" id="SSF51556">
    <property type="entry name" value="Metallo-dependent hydrolases"/>
    <property type="match status" value="1"/>
</dbReference>
<dbReference type="InterPro" id="IPR008257">
    <property type="entry name" value="Pept_M19"/>
</dbReference>
<keyword evidence="2" id="KW-1185">Reference proteome</keyword>
<dbReference type="EMBL" id="JBHSAW010000001">
    <property type="protein sequence ID" value="MFC4094277.1"/>
    <property type="molecule type" value="Genomic_DNA"/>
</dbReference>
<dbReference type="Proteomes" id="UP001595814">
    <property type="component" value="Unassembled WGS sequence"/>
</dbReference>
<dbReference type="CDD" id="cd01301">
    <property type="entry name" value="rDP_like"/>
    <property type="match status" value="1"/>
</dbReference>
<sequence length="390" mass="43592">MRKFKWLFITLGTLLALYLLAVLIVPKILDAKHNQTKVLPPYTVSNEALKLYNSLEFISDLHCDALLWRRDLTKKNEVGHVDLPRMQEANMALQAFTIVTKSPVGQNFSKNSSDAMDNITLLNIVQGKPISNWRSLFKRAEYQCQQLHEYAEDFDDDFIIVKDKTDFEELIEKRKVDRKVIGGFLGVEGGHCLEGNLENLDKLYNEGLRMLGPTHFFDNELGGSAHGITGEGLTDFGKQVVQRMNELGMFIDLAHSSPAIIDDILKMTDKPLIVSHTGVKGTMDNSRNLSDKHVKQIAKNGGLIGIAFFKGAISSPEIQGIVDAMKHVKNIAGIDCIALGSDYDGSVTTPFDITGLPLLVEELLAQKFTEDEIKAIMGENIKRFMLKNLR</sequence>
<reference evidence="2" key="1">
    <citation type="journal article" date="2019" name="Int. J. Syst. Evol. Microbiol.">
        <title>The Global Catalogue of Microorganisms (GCM) 10K type strain sequencing project: providing services to taxonomists for standard genome sequencing and annotation.</title>
        <authorList>
            <consortium name="The Broad Institute Genomics Platform"/>
            <consortium name="The Broad Institute Genome Sequencing Center for Infectious Disease"/>
            <person name="Wu L."/>
            <person name="Ma J."/>
        </authorList>
    </citation>
    <scope>NUCLEOTIDE SEQUENCE [LARGE SCALE GENOMIC DNA]</scope>
    <source>
        <strain evidence="2">CECT 7477</strain>
    </source>
</reference>
<dbReference type="InterPro" id="IPR032466">
    <property type="entry name" value="Metal_Hydrolase"/>
</dbReference>
<evidence type="ECO:0000313" key="1">
    <source>
        <dbReference type="EMBL" id="MFC4094277.1"/>
    </source>
</evidence>
<comment type="caution">
    <text evidence="1">The sequence shown here is derived from an EMBL/GenBank/DDBJ whole genome shotgun (WGS) entry which is preliminary data.</text>
</comment>
<dbReference type="PANTHER" id="PTHR10443:SF12">
    <property type="entry name" value="DIPEPTIDASE"/>
    <property type="match status" value="1"/>
</dbReference>
<dbReference type="Pfam" id="PF01244">
    <property type="entry name" value="Peptidase_M19"/>
    <property type="match status" value="1"/>
</dbReference>
<evidence type="ECO:0000313" key="2">
    <source>
        <dbReference type="Proteomes" id="UP001595814"/>
    </source>
</evidence>
<accession>A0ABV8JHK8</accession>
<protein>
    <submittedName>
        <fullName evidence="1">Dipeptidase</fullName>
    </submittedName>
</protein>
<gene>
    <name evidence="1" type="ORF">ACFOUT_00220</name>
</gene>
<name>A0ABV8JHK8_9FLAO</name>
<dbReference type="RefSeq" id="WP_192462525.1">
    <property type="nucleotide sequence ID" value="NZ_JACYFJ010000004.1"/>
</dbReference>